<feature type="region of interest" description="Disordered" evidence="5">
    <location>
        <begin position="488"/>
        <end position="517"/>
    </location>
</feature>
<dbReference type="PROSITE" id="PS50600">
    <property type="entry name" value="ULP_PROTEASE"/>
    <property type="match status" value="1"/>
</dbReference>
<evidence type="ECO:0000256" key="4">
    <source>
        <dbReference type="ARBA" id="ARBA00022807"/>
    </source>
</evidence>
<evidence type="ECO:0000256" key="2">
    <source>
        <dbReference type="ARBA" id="ARBA00022670"/>
    </source>
</evidence>
<sequence length="977" mass="109358">MAVYVTNPEFASVGEHVITLDVEEGEGFQVFHKLAVYVTNPEFTSVFIMKMTTGKRQGAGLSRSGGGQQGSLMDEEWGMSSGSEYVALEIGSSTDDTVSMVDESCETVGGSSSEGDDAEEVHADSAEGSGKGKSRKRRREPTVEGRRWRWKAAGDGFMFDKEERGLRGVVSVSIRGRCTLEKICKFNKTLEPHQQEAIEGMMLKLILEYRPFSMQREWTAALVKAWVPRRKAFRLAGRLMPFSVYDVALFIEKSDNLKSEKGRNRPVFRNYIKVMKKLLDANKEPEKLGLWLSLYAWRVMSGVMFPRTPYGAAWSVQKYMEDVCRMGEYAWAEAVSRILVEAIKEMQFPQLTSWNSVDHGRRYEVFQFVQGIKESEVIPVLRAREENMLEPTVRAFMKTNGFRDYILDGEELRAEKGKHVDTLRILEFWKSRVHELEARLKRCAAPAVAQDTRHQPGGDVECSESHVQPSAEVEDVGERADDVAAMPCGEDDVSTQEPAREQQQPVPEVRESGAMPGRHVREAVATTDGPGLCTCRNGRGDNGATDDPGMESLHHAPPTIADSAAADHEACVQPPVNESVDRVTTLEQDGEIPGETERTSPDADDVGCGDDGGGSSSNIVARMRRKTRSRKLAAVHGSPFTDPTRLPGARKSKKEMNEGVTVLADYISVPLSATEMDLVTKVRTRSKGVHPNARQWEEDMSECPPKLVPVSWLRGLIHVVPKGGAGDRSGKYCIGNLAMDLFTKLLHRRQRTYPNLCWMSLFLKQHKSVTLHNKGRISGVIWDNFKATPQPDVRYVFMPLLETTDRHWLLLVTDLRERSFLVYDSLPSPVAKSRRELLDSVRIALALAFLHSTTYADAGQWEVVRPKCPEQRNEHDCGVFVMAFMDLLSVKADGFEFDQDCVVHYRDKCLLSFLQSPVAHFPQHLREHILTYSYGDPGFGSCVSGDKDIPTLSFALCITPAAKSGRLLRFCQWTMPC</sequence>
<feature type="compositionally biased region" description="Polar residues" evidence="5">
    <location>
        <begin position="495"/>
        <end position="505"/>
    </location>
</feature>
<feature type="region of interest" description="Disordered" evidence="5">
    <location>
        <begin position="635"/>
        <end position="654"/>
    </location>
</feature>
<dbReference type="GO" id="GO:0006508">
    <property type="term" value="P:proteolysis"/>
    <property type="evidence" value="ECO:0007669"/>
    <property type="project" value="UniProtKB-KW"/>
</dbReference>
<keyword evidence="3" id="KW-0378">Hydrolase</keyword>
<evidence type="ECO:0000259" key="6">
    <source>
        <dbReference type="PROSITE" id="PS50600"/>
    </source>
</evidence>
<dbReference type="GO" id="GO:0016926">
    <property type="term" value="P:protein desumoylation"/>
    <property type="evidence" value="ECO:0007669"/>
    <property type="project" value="TreeGrafter"/>
</dbReference>
<dbReference type="Pfam" id="PF02902">
    <property type="entry name" value="Peptidase_C48"/>
    <property type="match status" value="1"/>
</dbReference>
<gene>
    <name evidence="7" type="ORF">Cgig2_008407</name>
</gene>
<feature type="region of interest" description="Disordered" evidence="5">
    <location>
        <begin position="586"/>
        <end position="618"/>
    </location>
</feature>
<evidence type="ECO:0000313" key="8">
    <source>
        <dbReference type="Proteomes" id="UP001153076"/>
    </source>
</evidence>
<accession>A0A9Q1Q716</accession>
<evidence type="ECO:0000256" key="5">
    <source>
        <dbReference type="SAM" id="MobiDB-lite"/>
    </source>
</evidence>
<dbReference type="Gene3D" id="3.40.395.10">
    <property type="entry name" value="Adenoviral Proteinase, Chain A"/>
    <property type="match status" value="1"/>
</dbReference>
<dbReference type="InterPro" id="IPR038765">
    <property type="entry name" value="Papain-like_cys_pep_sf"/>
</dbReference>
<reference evidence="7" key="1">
    <citation type="submission" date="2022-04" db="EMBL/GenBank/DDBJ databases">
        <title>Carnegiea gigantea Genome sequencing and assembly v2.</title>
        <authorList>
            <person name="Copetti D."/>
            <person name="Sanderson M.J."/>
            <person name="Burquez A."/>
            <person name="Wojciechowski M.F."/>
        </authorList>
    </citation>
    <scope>NUCLEOTIDE SEQUENCE</scope>
    <source>
        <strain evidence="7">SGP5-SGP5p</strain>
        <tissue evidence="7">Aerial part</tissue>
    </source>
</reference>
<dbReference type="GO" id="GO:0016929">
    <property type="term" value="F:deSUMOylase activity"/>
    <property type="evidence" value="ECO:0007669"/>
    <property type="project" value="TreeGrafter"/>
</dbReference>
<evidence type="ECO:0000313" key="7">
    <source>
        <dbReference type="EMBL" id="KAJ8430904.1"/>
    </source>
</evidence>
<keyword evidence="4" id="KW-0788">Thiol protease</keyword>
<keyword evidence="8" id="KW-1185">Reference proteome</keyword>
<dbReference type="Proteomes" id="UP001153076">
    <property type="component" value="Unassembled WGS sequence"/>
</dbReference>
<protein>
    <recommendedName>
        <fullName evidence="6">Ubiquitin-like protease family profile domain-containing protein</fullName>
    </recommendedName>
</protein>
<comment type="caution">
    <text evidence="7">The sequence shown here is derived from an EMBL/GenBank/DDBJ whole genome shotgun (WGS) entry which is preliminary data.</text>
</comment>
<proteinExistence type="inferred from homology"/>
<organism evidence="7 8">
    <name type="scientific">Carnegiea gigantea</name>
    <dbReference type="NCBI Taxonomy" id="171969"/>
    <lineage>
        <taxon>Eukaryota</taxon>
        <taxon>Viridiplantae</taxon>
        <taxon>Streptophyta</taxon>
        <taxon>Embryophyta</taxon>
        <taxon>Tracheophyta</taxon>
        <taxon>Spermatophyta</taxon>
        <taxon>Magnoliopsida</taxon>
        <taxon>eudicotyledons</taxon>
        <taxon>Gunneridae</taxon>
        <taxon>Pentapetalae</taxon>
        <taxon>Caryophyllales</taxon>
        <taxon>Cactineae</taxon>
        <taxon>Cactaceae</taxon>
        <taxon>Cactoideae</taxon>
        <taxon>Echinocereeae</taxon>
        <taxon>Carnegiea</taxon>
    </lineage>
</organism>
<evidence type="ECO:0000256" key="1">
    <source>
        <dbReference type="ARBA" id="ARBA00005234"/>
    </source>
</evidence>
<feature type="region of interest" description="Disordered" evidence="5">
    <location>
        <begin position="104"/>
        <end position="145"/>
    </location>
</feature>
<dbReference type="PANTHER" id="PTHR12606">
    <property type="entry name" value="SENTRIN/SUMO-SPECIFIC PROTEASE"/>
    <property type="match status" value="1"/>
</dbReference>
<feature type="domain" description="Ubiquitin-like protease family profile" evidence="6">
    <location>
        <begin position="717"/>
        <end position="888"/>
    </location>
</feature>
<dbReference type="SUPFAM" id="SSF54001">
    <property type="entry name" value="Cysteine proteinases"/>
    <property type="match status" value="1"/>
</dbReference>
<feature type="region of interest" description="Disordered" evidence="5">
    <location>
        <begin position="450"/>
        <end position="476"/>
    </location>
</feature>
<name>A0A9Q1Q716_9CARY</name>
<dbReference type="EMBL" id="JAKOGI010000742">
    <property type="protein sequence ID" value="KAJ8430904.1"/>
    <property type="molecule type" value="Genomic_DNA"/>
</dbReference>
<dbReference type="OrthoDB" id="723791at2759"/>
<dbReference type="InterPro" id="IPR003653">
    <property type="entry name" value="Peptidase_C48_C"/>
</dbReference>
<dbReference type="PANTHER" id="PTHR12606:SF136">
    <property type="entry name" value="ULP1 PROTEASE FAMILY PROTEIN"/>
    <property type="match status" value="1"/>
</dbReference>
<keyword evidence="2" id="KW-0645">Protease</keyword>
<dbReference type="GO" id="GO:0005634">
    <property type="term" value="C:nucleus"/>
    <property type="evidence" value="ECO:0007669"/>
    <property type="project" value="TreeGrafter"/>
</dbReference>
<dbReference type="AlphaFoldDB" id="A0A9Q1Q716"/>
<comment type="similarity">
    <text evidence="1">Belongs to the peptidase C48 family.</text>
</comment>
<evidence type="ECO:0000256" key="3">
    <source>
        <dbReference type="ARBA" id="ARBA00022801"/>
    </source>
</evidence>